<dbReference type="VEuPathDB" id="VectorBase:GMOY005283"/>
<evidence type="ECO:0000256" key="5">
    <source>
        <dbReference type="ARBA" id="ARBA00022781"/>
    </source>
</evidence>
<comment type="subcellular location">
    <subcellularLocation>
        <location evidence="1">Mitochondrion inner membrane</location>
    </subcellularLocation>
</comment>
<dbReference type="PhylomeDB" id="A0A1B0FN22"/>
<evidence type="ECO:0000256" key="10">
    <source>
        <dbReference type="SAM" id="MobiDB-lite"/>
    </source>
</evidence>
<dbReference type="Gene3D" id="6.10.280.70">
    <property type="match status" value="1"/>
</dbReference>
<dbReference type="STRING" id="37546.A0A1B0FN22"/>
<dbReference type="GO" id="GO:0045259">
    <property type="term" value="C:proton-transporting ATP synthase complex"/>
    <property type="evidence" value="ECO:0007669"/>
    <property type="project" value="UniProtKB-KW"/>
</dbReference>
<keyword evidence="3" id="KW-0813">Transport</keyword>
<dbReference type="EMBL" id="CCAG010020976">
    <property type="status" value="NOT_ANNOTATED_CDS"/>
    <property type="molecule type" value="Genomic_DNA"/>
</dbReference>
<dbReference type="Proteomes" id="UP000092444">
    <property type="component" value="Unassembled WGS sequence"/>
</dbReference>
<dbReference type="AlphaFoldDB" id="A0A1B0FN22"/>
<keyword evidence="12" id="KW-1185">Reference proteome</keyword>
<evidence type="ECO:0000313" key="12">
    <source>
        <dbReference type="Proteomes" id="UP000092444"/>
    </source>
</evidence>
<dbReference type="Pfam" id="PF05873">
    <property type="entry name" value="Mt_ATP-synt_D"/>
    <property type="match status" value="1"/>
</dbReference>
<reference evidence="11" key="1">
    <citation type="submission" date="2020-05" db="UniProtKB">
        <authorList>
            <consortium name="EnsemblMetazoa"/>
        </authorList>
    </citation>
    <scope>IDENTIFICATION</scope>
    <source>
        <strain evidence="11">Yale</strain>
    </source>
</reference>
<dbReference type="GO" id="GO:0015078">
    <property type="term" value="F:proton transmembrane transporter activity"/>
    <property type="evidence" value="ECO:0007669"/>
    <property type="project" value="InterPro"/>
</dbReference>
<feature type="compositionally biased region" description="Basic and acidic residues" evidence="10">
    <location>
        <begin position="195"/>
        <end position="235"/>
    </location>
</feature>
<evidence type="ECO:0000256" key="9">
    <source>
        <dbReference type="ARBA" id="ARBA00023136"/>
    </source>
</evidence>
<evidence type="ECO:0000313" key="11">
    <source>
        <dbReference type="EnsemblMetazoa" id="GMOY005283-PA"/>
    </source>
</evidence>
<evidence type="ECO:0000256" key="2">
    <source>
        <dbReference type="ARBA" id="ARBA00006842"/>
    </source>
</evidence>
<comment type="similarity">
    <text evidence="2">Belongs to the ATPase d subunit family.</text>
</comment>
<dbReference type="GO" id="GO:0015986">
    <property type="term" value="P:proton motive force-driven ATP synthesis"/>
    <property type="evidence" value="ECO:0007669"/>
    <property type="project" value="InterPro"/>
</dbReference>
<evidence type="ECO:0000256" key="4">
    <source>
        <dbReference type="ARBA" id="ARBA00022547"/>
    </source>
</evidence>
<accession>A0A1B0FN22</accession>
<dbReference type="GO" id="GO:0005743">
    <property type="term" value="C:mitochondrial inner membrane"/>
    <property type="evidence" value="ECO:0007669"/>
    <property type="project" value="UniProtKB-SubCell"/>
</dbReference>
<keyword evidence="5" id="KW-0375">Hydrogen ion transport</keyword>
<feature type="region of interest" description="Disordered" evidence="10">
    <location>
        <begin position="184"/>
        <end position="308"/>
    </location>
</feature>
<evidence type="ECO:0000256" key="3">
    <source>
        <dbReference type="ARBA" id="ARBA00022448"/>
    </source>
</evidence>
<evidence type="ECO:0000256" key="1">
    <source>
        <dbReference type="ARBA" id="ARBA00004273"/>
    </source>
</evidence>
<keyword evidence="4" id="KW-0138">CF(0)</keyword>
<dbReference type="EnsemblMetazoa" id="GMOY005283-RA">
    <property type="protein sequence ID" value="GMOY005283-PA"/>
    <property type="gene ID" value="GMOY005283"/>
</dbReference>
<evidence type="ECO:0000256" key="8">
    <source>
        <dbReference type="ARBA" id="ARBA00023128"/>
    </source>
</evidence>
<protein>
    <submittedName>
        <fullName evidence="11">Uncharacterized protein</fullName>
    </submittedName>
</protein>
<keyword evidence="9" id="KW-0472">Membrane</keyword>
<evidence type="ECO:0000256" key="6">
    <source>
        <dbReference type="ARBA" id="ARBA00022792"/>
    </source>
</evidence>
<feature type="compositionally biased region" description="Basic and acidic residues" evidence="10">
    <location>
        <begin position="245"/>
        <end position="293"/>
    </location>
</feature>
<dbReference type="InterPro" id="IPR036228">
    <property type="entry name" value="ATP_synth_F0_dsu_sf_mt"/>
</dbReference>
<dbReference type="InterPro" id="IPR008689">
    <property type="entry name" value="ATP_synth_F0_dsu_mt"/>
</dbReference>
<proteinExistence type="inferred from homology"/>
<sequence>MGITKKLFTTIPLSELMKRVPPEQMAQYEEFRKKCIAYQREVDKYPDQLPRIDWSFYRANVPKNFVQSVEQFEIRYKELDFCFATRYDNLDFSKYYTDWEKVLADIKQRIDHFVKQSNNNIAVYQAEIRRLSEMIPYEDMTIEQFVVEREDVADLIPRNNLPLFWPFTEDEQKPGPALAVYVPSDEEKPDESEDPEKPNPEKEGAAKKEAAKTDMMKTDMAIKEASEKGPVKQEEAEADSPKSLIEGEKKKKKKQAEEEAQLRKTETQPKASTKAETKESTAGKSPKGKEKSTSEVPPGEPTAKDPPK</sequence>
<keyword evidence="8" id="KW-0496">Mitochondrion</keyword>
<evidence type="ECO:0000256" key="7">
    <source>
        <dbReference type="ARBA" id="ARBA00023065"/>
    </source>
</evidence>
<dbReference type="SUPFAM" id="SSF161065">
    <property type="entry name" value="ATP synthase D chain-like"/>
    <property type="match status" value="1"/>
</dbReference>
<name>A0A1B0FN22_GLOMM</name>
<keyword evidence="6" id="KW-0999">Mitochondrion inner membrane</keyword>
<keyword evidence="7" id="KW-0406">Ion transport</keyword>
<dbReference type="PANTHER" id="PTHR12700">
    <property type="entry name" value="ATP SYNTHASE SUBUNIT D, MITOCHONDRIAL"/>
    <property type="match status" value="1"/>
</dbReference>
<organism evidence="11 12">
    <name type="scientific">Glossina morsitans morsitans</name>
    <name type="common">Savannah tsetse fly</name>
    <dbReference type="NCBI Taxonomy" id="37546"/>
    <lineage>
        <taxon>Eukaryota</taxon>
        <taxon>Metazoa</taxon>
        <taxon>Ecdysozoa</taxon>
        <taxon>Arthropoda</taxon>
        <taxon>Hexapoda</taxon>
        <taxon>Insecta</taxon>
        <taxon>Pterygota</taxon>
        <taxon>Neoptera</taxon>
        <taxon>Endopterygota</taxon>
        <taxon>Diptera</taxon>
        <taxon>Brachycera</taxon>
        <taxon>Muscomorpha</taxon>
        <taxon>Hippoboscoidea</taxon>
        <taxon>Glossinidae</taxon>
        <taxon>Glossina</taxon>
    </lineage>
</organism>